<feature type="coiled-coil region" evidence="1">
    <location>
        <begin position="332"/>
        <end position="366"/>
    </location>
</feature>
<evidence type="ECO:0000313" key="3">
    <source>
        <dbReference type="EMBL" id="KAF6034945.1"/>
    </source>
</evidence>
<protein>
    <submittedName>
        <fullName evidence="3">Uncharacterized protein</fullName>
    </submittedName>
</protein>
<sequence length="369" mass="41155">MAAHYPNIKYVDVHFPSAYITLSMMVIEQHLTVIYSNKLIIIVISYGLPALIKDAMNSFDDAGRSTATMQFSLAQNPRSSQSPSRGVKMVRHADLPKQGMQQSSSSSYPSHYQQQQYQQAPQQQYQPPQQQYQPPQQQYQPPQQQYQAAPQQQYQPAQQQYHQPPQQQYQPAAQYPPTQQSQYQSQQDFRSNYDQSSSEFSQEAPTANPGGKYGPKPMKKWAPKNTPSNQATSSESSRVDNSHSTQPHSQRQQHVGGASTAALPQAEQQQANKPNWKQKQQDMTSQSAGSQQLPTGRPKQPATSARPAKPAHTLPESSGPIMKGVANSAAMAIEATAEIQGVRNRMATLRQEADKANERADEMQKTCLN</sequence>
<feature type="compositionally biased region" description="Polar residues" evidence="2">
    <location>
        <begin position="266"/>
        <end position="294"/>
    </location>
</feature>
<keyword evidence="1" id="KW-0175">Coiled coil</keyword>
<reference evidence="3" key="1">
    <citation type="submission" date="2020-06" db="EMBL/GenBank/DDBJ databases">
        <title>Draft genome of Bugula neritina, a colonial animal packing powerful symbionts and potential medicines.</title>
        <authorList>
            <person name="Rayko M."/>
        </authorList>
    </citation>
    <scope>NUCLEOTIDE SEQUENCE [LARGE SCALE GENOMIC DNA]</scope>
    <source>
        <strain evidence="3">Kwan_BN1</strain>
    </source>
</reference>
<proteinExistence type="predicted"/>
<feature type="compositionally biased region" description="Low complexity" evidence="2">
    <location>
        <begin position="101"/>
        <end position="187"/>
    </location>
</feature>
<keyword evidence="4" id="KW-1185">Reference proteome</keyword>
<accession>A0A7J7K9T4</accession>
<evidence type="ECO:0000256" key="1">
    <source>
        <dbReference type="SAM" id="Coils"/>
    </source>
</evidence>
<dbReference type="Proteomes" id="UP000593567">
    <property type="component" value="Unassembled WGS sequence"/>
</dbReference>
<evidence type="ECO:0000313" key="4">
    <source>
        <dbReference type="Proteomes" id="UP000593567"/>
    </source>
</evidence>
<feature type="compositionally biased region" description="Polar residues" evidence="2">
    <location>
        <begin position="225"/>
        <end position="236"/>
    </location>
</feature>
<feature type="compositionally biased region" description="Polar residues" evidence="2">
    <location>
        <begin position="242"/>
        <end position="253"/>
    </location>
</feature>
<gene>
    <name evidence="3" type="ORF">EB796_006746</name>
</gene>
<dbReference type="EMBL" id="VXIV02000964">
    <property type="protein sequence ID" value="KAF6034945.1"/>
    <property type="molecule type" value="Genomic_DNA"/>
</dbReference>
<comment type="caution">
    <text evidence="3">The sequence shown here is derived from an EMBL/GenBank/DDBJ whole genome shotgun (WGS) entry which is preliminary data.</text>
</comment>
<feature type="region of interest" description="Disordered" evidence="2">
    <location>
        <begin position="96"/>
        <end position="322"/>
    </location>
</feature>
<dbReference type="AlphaFoldDB" id="A0A7J7K9T4"/>
<name>A0A7J7K9T4_BUGNE</name>
<feature type="compositionally biased region" description="Polar residues" evidence="2">
    <location>
        <begin position="188"/>
        <end position="205"/>
    </location>
</feature>
<evidence type="ECO:0000256" key="2">
    <source>
        <dbReference type="SAM" id="MobiDB-lite"/>
    </source>
</evidence>
<organism evidence="3 4">
    <name type="scientific">Bugula neritina</name>
    <name type="common">Brown bryozoan</name>
    <name type="synonym">Sertularia neritina</name>
    <dbReference type="NCBI Taxonomy" id="10212"/>
    <lineage>
        <taxon>Eukaryota</taxon>
        <taxon>Metazoa</taxon>
        <taxon>Spiralia</taxon>
        <taxon>Lophotrochozoa</taxon>
        <taxon>Bryozoa</taxon>
        <taxon>Gymnolaemata</taxon>
        <taxon>Cheilostomatida</taxon>
        <taxon>Flustrina</taxon>
        <taxon>Buguloidea</taxon>
        <taxon>Bugulidae</taxon>
        <taxon>Bugula</taxon>
    </lineage>
</organism>